<evidence type="ECO:0008006" key="4">
    <source>
        <dbReference type="Google" id="ProtNLM"/>
    </source>
</evidence>
<organism evidence="2 3">
    <name type="scientific">Corynebacterium occultum</name>
    <dbReference type="NCBI Taxonomy" id="2675219"/>
    <lineage>
        <taxon>Bacteria</taxon>
        <taxon>Bacillati</taxon>
        <taxon>Actinomycetota</taxon>
        <taxon>Actinomycetes</taxon>
        <taxon>Mycobacteriales</taxon>
        <taxon>Corynebacteriaceae</taxon>
        <taxon>Corynebacterium</taxon>
    </lineage>
</organism>
<dbReference type="AlphaFoldDB" id="A0A6B8VSA4"/>
<dbReference type="EMBL" id="CP046455">
    <property type="protein sequence ID" value="QGU07033.1"/>
    <property type="molecule type" value="Genomic_DNA"/>
</dbReference>
<dbReference type="Proteomes" id="UP000424462">
    <property type="component" value="Chromosome"/>
</dbReference>
<evidence type="ECO:0000313" key="2">
    <source>
        <dbReference type="EMBL" id="QGU07033.1"/>
    </source>
</evidence>
<evidence type="ECO:0000256" key="1">
    <source>
        <dbReference type="SAM" id="Phobius"/>
    </source>
</evidence>
<keyword evidence="1" id="KW-1133">Transmembrane helix</keyword>
<proteinExistence type="predicted"/>
<dbReference type="InterPro" id="IPR038750">
    <property type="entry name" value="YczE/YyaS-like"/>
</dbReference>
<name>A0A6B8VSA4_9CORY</name>
<dbReference type="RefSeq" id="WP_156230573.1">
    <property type="nucleotide sequence ID" value="NZ_CP046455.1"/>
</dbReference>
<keyword evidence="1" id="KW-0812">Transmembrane</keyword>
<feature type="transmembrane region" description="Helical" evidence="1">
    <location>
        <begin position="52"/>
        <end position="81"/>
    </location>
</feature>
<gene>
    <name evidence="2" type="ORF">COCCU_05435</name>
</gene>
<reference evidence="2 3" key="1">
    <citation type="submission" date="2019-11" db="EMBL/GenBank/DDBJ databases">
        <title>Complete genome sequence of Corynebacterium kalinowskii 1959, a novel Corynebacterium species isolated from soil of a small paddock in Vilsendorf, Germany.</title>
        <authorList>
            <person name="Schaffert L."/>
            <person name="Ruwe M."/>
            <person name="Milse J."/>
            <person name="Hanuschka K."/>
            <person name="Ortseifen V."/>
            <person name="Droste J."/>
            <person name="Brandt D."/>
            <person name="Schlueter L."/>
            <person name="Kutter Y."/>
            <person name="Vinke S."/>
            <person name="Viehoefer P."/>
            <person name="Jacob L."/>
            <person name="Luebke N.-C."/>
            <person name="Schulte-Berndt E."/>
            <person name="Hain C."/>
            <person name="Linder M."/>
            <person name="Schmidt P."/>
            <person name="Wollenschlaeger L."/>
            <person name="Luttermann T."/>
            <person name="Thieme E."/>
            <person name="Hassa J."/>
            <person name="Haak M."/>
            <person name="Wittchen M."/>
            <person name="Mentz A."/>
            <person name="Persicke M."/>
            <person name="Busche T."/>
            <person name="Ruckert C."/>
        </authorList>
    </citation>
    <scope>NUCLEOTIDE SEQUENCE [LARGE SCALE GENOMIC DNA]</scope>
    <source>
        <strain evidence="2 3">2039</strain>
    </source>
</reference>
<feature type="transmembrane region" description="Helical" evidence="1">
    <location>
        <begin position="93"/>
        <end position="113"/>
    </location>
</feature>
<feature type="transmembrane region" description="Helical" evidence="1">
    <location>
        <begin position="119"/>
        <end position="137"/>
    </location>
</feature>
<accession>A0A6B8VSA4</accession>
<protein>
    <recommendedName>
        <fullName evidence="4">BCR, YitT family</fullName>
    </recommendedName>
</protein>
<dbReference type="PANTHER" id="PTHR40078">
    <property type="entry name" value="INTEGRAL MEMBRANE PROTEIN-RELATED"/>
    <property type="match status" value="1"/>
</dbReference>
<dbReference type="PANTHER" id="PTHR40078:SF1">
    <property type="entry name" value="INTEGRAL MEMBRANE PROTEIN"/>
    <property type="match status" value="1"/>
</dbReference>
<keyword evidence="3" id="KW-1185">Reference proteome</keyword>
<keyword evidence="1" id="KW-0472">Membrane</keyword>
<sequence length="225" mass="24776">MALDKNSTDPARRYSKTTRWLLFFLGVWVMTVGIALTVHANLGTTPISTVPAAIAAATSLSFGISTILLSLLFVVLQMLILRRRFAPFQLWQFLVAFVFGGLCDLSLAMTAFIQPGNYLSQWLMVLIGMVLVSLGVFTQVLPKILYAPGEGIVVAIAMATRWRFGTVKQCFDWSLVVLAIIISLVFVGHVVGVREGTVFAAFAVGGLVKVYQRIYDAALRRHRHP</sequence>
<feature type="transmembrane region" description="Helical" evidence="1">
    <location>
        <begin position="170"/>
        <end position="191"/>
    </location>
</feature>
<dbReference type="KEGG" id="cok:COCCU_05435"/>
<evidence type="ECO:0000313" key="3">
    <source>
        <dbReference type="Proteomes" id="UP000424462"/>
    </source>
</evidence>
<feature type="transmembrane region" description="Helical" evidence="1">
    <location>
        <begin position="20"/>
        <end position="40"/>
    </location>
</feature>
<dbReference type="Pfam" id="PF19700">
    <property type="entry name" value="DUF6198"/>
    <property type="match status" value="1"/>
</dbReference>